<dbReference type="Gene3D" id="6.10.250.3150">
    <property type="match status" value="1"/>
</dbReference>
<keyword evidence="1" id="KW-0175">Coiled coil</keyword>
<feature type="chain" id="PRO_5039548586" description="ARB-07466-like C-terminal domain-containing protein" evidence="3">
    <location>
        <begin position="29"/>
        <end position="363"/>
    </location>
</feature>
<dbReference type="Proteomes" id="UP000681340">
    <property type="component" value="Unassembled WGS sequence"/>
</dbReference>
<accession>A0A919SLU9</accession>
<feature type="signal peptide" evidence="3">
    <location>
        <begin position="1"/>
        <end position="28"/>
    </location>
</feature>
<evidence type="ECO:0000313" key="5">
    <source>
        <dbReference type="EMBL" id="GIM73068.1"/>
    </source>
</evidence>
<evidence type="ECO:0000259" key="4">
    <source>
        <dbReference type="Pfam" id="PF26571"/>
    </source>
</evidence>
<dbReference type="InterPro" id="IPR058593">
    <property type="entry name" value="ARB_07466-like_C"/>
</dbReference>
<evidence type="ECO:0000256" key="2">
    <source>
        <dbReference type="SAM" id="MobiDB-lite"/>
    </source>
</evidence>
<feature type="compositionally biased region" description="Low complexity" evidence="2">
    <location>
        <begin position="32"/>
        <end position="45"/>
    </location>
</feature>
<gene>
    <name evidence="5" type="ORF">Aau02nite_54120</name>
</gene>
<dbReference type="RefSeq" id="WP_212991347.1">
    <property type="nucleotide sequence ID" value="NZ_BOQL01000043.1"/>
</dbReference>
<keyword evidence="6" id="KW-1185">Reference proteome</keyword>
<sequence>MFVRLNPVRRRLATVLAVLVATSGLALAAPTSASAAPRPFAAPGDSGDDGEGGSKSLIKQLEAASKGFVEAKEALDRSKKRQQQLTAKVKELDAQLGPKQAALDEIVQRAYRTGRLGPMTAMITADSTGSMLDRAQTLETIAVKQDRAVRDLKDSRAQQAQAKVAIDAAVREQQRQLTVMAKRKNQAESALKVANAASAASGGSTGSSSGGGSSGDGGSSALAAAAPRTSDGSLPNESCSANDPTTSGCLTPRTLHAMQEAKKDGFTRFVACFRQQNSGEHPKGRACDFAADKGGFGGDATGASRDYGNRLANYFIKNASRLGVLYVIWFRRIWLPSSGWKSYSGAGGDPSSDHTNHVHLSMR</sequence>
<evidence type="ECO:0000256" key="3">
    <source>
        <dbReference type="SAM" id="SignalP"/>
    </source>
</evidence>
<feature type="region of interest" description="Disordered" evidence="2">
    <location>
        <begin position="32"/>
        <end position="55"/>
    </location>
</feature>
<proteinExistence type="predicted"/>
<keyword evidence="3" id="KW-0732">Signal</keyword>
<dbReference type="EMBL" id="BOQL01000043">
    <property type="protein sequence ID" value="GIM73068.1"/>
    <property type="molecule type" value="Genomic_DNA"/>
</dbReference>
<feature type="domain" description="ARB-07466-like C-terminal" evidence="4">
    <location>
        <begin position="247"/>
        <end position="354"/>
    </location>
</feature>
<protein>
    <recommendedName>
        <fullName evidence="4">ARB-07466-like C-terminal domain-containing protein</fullName>
    </recommendedName>
</protein>
<feature type="compositionally biased region" description="Gly residues" evidence="2">
    <location>
        <begin position="203"/>
        <end position="218"/>
    </location>
</feature>
<comment type="caution">
    <text evidence="5">The sequence shown here is derived from an EMBL/GenBank/DDBJ whole genome shotgun (WGS) entry which is preliminary data.</text>
</comment>
<feature type="compositionally biased region" description="Polar residues" evidence="2">
    <location>
        <begin position="230"/>
        <end position="247"/>
    </location>
</feature>
<evidence type="ECO:0000313" key="6">
    <source>
        <dbReference type="Proteomes" id="UP000681340"/>
    </source>
</evidence>
<organism evidence="5 6">
    <name type="scientific">Actinoplanes auranticolor</name>
    <dbReference type="NCBI Taxonomy" id="47988"/>
    <lineage>
        <taxon>Bacteria</taxon>
        <taxon>Bacillati</taxon>
        <taxon>Actinomycetota</taxon>
        <taxon>Actinomycetes</taxon>
        <taxon>Micromonosporales</taxon>
        <taxon>Micromonosporaceae</taxon>
        <taxon>Actinoplanes</taxon>
    </lineage>
</organism>
<feature type="coiled-coil region" evidence="1">
    <location>
        <begin position="68"/>
        <end position="95"/>
    </location>
</feature>
<evidence type="ECO:0000256" key="1">
    <source>
        <dbReference type="SAM" id="Coils"/>
    </source>
</evidence>
<dbReference type="Pfam" id="PF26571">
    <property type="entry name" value="VldE"/>
    <property type="match status" value="1"/>
</dbReference>
<reference evidence="5" key="1">
    <citation type="submission" date="2021-03" db="EMBL/GenBank/DDBJ databases">
        <title>Whole genome shotgun sequence of Actinoplanes auranticolor NBRC 12245.</title>
        <authorList>
            <person name="Komaki H."/>
            <person name="Tamura T."/>
        </authorList>
    </citation>
    <scope>NUCLEOTIDE SEQUENCE</scope>
    <source>
        <strain evidence="5">NBRC 12245</strain>
    </source>
</reference>
<feature type="region of interest" description="Disordered" evidence="2">
    <location>
        <begin position="196"/>
        <end position="247"/>
    </location>
</feature>
<dbReference type="AlphaFoldDB" id="A0A919SLU9"/>
<name>A0A919SLU9_9ACTN</name>